<sequence>MVSPVSSAVLAAEDASAAVDAEGVSVVAVADVAAAAADADAAVVNLQLEYSEQSDPCMSLCRGLYLYIRDKLSFI</sequence>
<dbReference type="EMBL" id="MINN01000074">
    <property type="protein sequence ID" value="OIU71724.1"/>
    <property type="molecule type" value="Genomic_DNA"/>
</dbReference>
<name>A0A1J6W540_9BACI</name>
<reference evidence="1 2" key="1">
    <citation type="submission" date="2016-09" db="EMBL/GenBank/DDBJ databases">
        <title>Bacillus aquimaris SAMM genome sequence reveals colonization and biosurfactant production capacities.</title>
        <authorList>
            <person name="Waghmode S.R."/>
            <person name="Suryavanshi M.V."/>
        </authorList>
    </citation>
    <scope>NUCLEOTIDE SEQUENCE [LARGE SCALE GENOMIC DNA]</scope>
    <source>
        <strain evidence="1 2">SAMM</strain>
    </source>
</reference>
<gene>
    <name evidence="1" type="ORF">BHE18_03430</name>
</gene>
<organism evidence="1 2">
    <name type="scientific">Rossellomorea aquimaris</name>
    <dbReference type="NCBI Taxonomy" id="189382"/>
    <lineage>
        <taxon>Bacteria</taxon>
        <taxon>Bacillati</taxon>
        <taxon>Bacillota</taxon>
        <taxon>Bacilli</taxon>
        <taxon>Bacillales</taxon>
        <taxon>Bacillaceae</taxon>
        <taxon>Rossellomorea</taxon>
    </lineage>
</organism>
<evidence type="ECO:0000313" key="1">
    <source>
        <dbReference type="EMBL" id="OIU71724.1"/>
    </source>
</evidence>
<evidence type="ECO:0000313" key="2">
    <source>
        <dbReference type="Proteomes" id="UP000182062"/>
    </source>
</evidence>
<comment type="caution">
    <text evidence="1">The sequence shown here is derived from an EMBL/GenBank/DDBJ whole genome shotgun (WGS) entry which is preliminary data.</text>
</comment>
<dbReference type="AlphaFoldDB" id="A0A1J6W540"/>
<dbReference type="Proteomes" id="UP000182062">
    <property type="component" value="Unassembled WGS sequence"/>
</dbReference>
<accession>A0A1J6W540</accession>
<proteinExistence type="predicted"/>
<keyword evidence="2" id="KW-1185">Reference proteome</keyword>
<protein>
    <submittedName>
        <fullName evidence="1">Uncharacterized protein</fullName>
    </submittedName>
</protein>